<feature type="region of interest" description="Disordered" evidence="1">
    <location>
        <begin position="1"/>
        <end position="25"/>
    </location>
</feature>
<feature type="compositionally biased region" description="Basic and acidic residues" evidence="1">
    <location>
        <begin position="645"/>
        <end position="666"/>
    </location>
</feature>
<feature type="region of interest" description="Disordered" evidence="1">
    <location>
        <begin position="645"/>
        <end position="699"/>
    </location>
</feature>
<accession>A0A8K1FM02</accession>
<protein>
    <recommendedName>
        <fullName evidence="4">BZIP domain-containing protein</fullName>
    </recommendedName>
</protein>
<feature type="compositionally biased region" description="Polar residues" evidence="1">
    <location>
        <begin position="676"/>
        <end position="699"/>
    </location>
</feature>
<feature type="compositionally biased region" description="Low complexity" evidence="1">
    <location>
        <begin position="12"/>
        <end position="25"/>
    </location>
</feature>
<evidence type="ECO:0008006" key="4">
    <source>
        <dbReference type="Google" id="ProtNLM"/>
    </source>
</evidence>
<dbReference type="OrthoDB" id="164238at2759"/>
<proteinExistence type="predicted"/>
<dbReference type="Proteomes" id="UP000794436">
    <property type="component" value="Unassembled WGS sequence"/>
</dbReference>
<evidence type="ECO:0000256" key="1">
    <source>
        <dbReference type="SAM" id="MobiDB-lite"/>
    </source>
</evidence>
<dbReference type="CDD" id="cd14686">
    <property type="entry name" value="bZIP"/>
    <property type="match status" value="1"/>
</dbReference>
<organism evidence="2 3">
    <name type="scientific">Pythium oligandrum</name>
    <name type="common">Mycoparasitic fungus</name>
    <dbReference type="NCBI Taxonomy" id="41045"/>
    <lineage>
        <taxon>Eukaryota</taxon>
        <taxon>Sar</taxon>
        <taxon>Stramenopiles</taxon>
        <taxon>Oomycota</taxon>
        <taxon>Peronosporomycetes</taxon>
        <taxon>Pythiales</taxon>
        <taxon>Pythiaceae</taxon>
        <taxon>Pythium</taxon>
    </lineage>
</organism>
<name>A0A8K1FM02_PYTOL</name>
<dbReference type="EMBL" id="SPLM01000037">
    <property type="protein sequence ID" value="TMW65774.1"/>
    <property type="molecule type" value="Genomic_DNA"/>
</dbReference>
<gene>
    <name evidence="2" type="ORF">Poli38472_008416</name>
</gene>
<comment type="caution">
    <text evidence="2">The sequence shown here is derived from an EMBL/GenBank/DDBJ whole genome shotgun (WGS) entry which is preliminary data.</text>
</comment>
<keyword evidence="3" id="KW-1185">Reference proteome</keyword>
<evidence type="ECO:0000313" key="2">
    <source>
        <dbReference type="EMBL" id="TMW65774.1"/>
    </source>
</evidence>
<dbReference type="AlphaFoldDB" id="A0A8K1FM02"/>
<sequence length="699" mass="73527">MNGAQGLVLTGPSPSTPSASTAAVPTTPAPPYWSAFDQELIETVLFTAGVTDHEASPSTTLSMSDTATVASDFGQMSPVSTTSSGAVMMSPTEGMPGLSLGDVYSSDLVGVSDSDTSSQTKKPKRKRNYTDSTRAKHREVQRRFIVRKKEKMQQDKQLAVVMEKQVQFLNAHAETANLERERTSLLQQCVAAGVELDPKDMDIFLKEETEVLTHYFTPLAPEEWQEIVNQTLRYIDGFHPENAFLDAGMNIGGWTQESRIALDTISFRMTKSFHGCSCPTVFDRAWHAVRSTSLYEDIFNSGIVIHCRVLQVINDNTVIFYRAFYNSLTKEITRSVELLCAVQRDNENLILMQSLEGLSIQSVVGTAESWQRGVNWCQITPLSAEDEKNASGEGCTVRFTGCVGQGLESLMMWCREIVFLMLRFENVVLAPLFAPPGTEVAPLSLESLISTFAGSADPAALATAAAAMGAGVPGLKTTEGSEVSEKKATPLDSVLSSLTGGDPNALAAAAAAMGGALPGLNLASDAKTPLLSSLISSFTAGDPATLAAAAAALPGLKLGQDAEGKSSLGSLISGLMSGDDSALASAAAAMGGAFPGLKMPEVEPEAEKPPVLGSLISGLAMGDPASLAAAAAALGGSFSSMLAKAEEKGEAKAPVEAKSEENKEEQVQSAMPAHAQTKTPNAPQSVDVSKSSNPAADLA</sequence>
<feature type="region of interest" description="Disordered" evidence="1">
    <location>
        <begin position="110"/>
        <end position="135"/>
    </location>
</feature>
<reference evidence="2" key="1">
    <citation type="submission" date="2019-03" db="EMBL/GenBank/DDBJ databases">
        <title>Long read genome sequence of the mycoparasitic Pythium oligandrum ATCC 38472 isolated from sugarbeet rhizosphere.</title>
        <authorList>
            <person name="Gaulin E."/>
        </authorList>
    </citation>
    <scope>NUCLEOTIDE SEQUENCE</scope>
    <source>
        <strain evidence="2">ATCC 38472_TT</strain>
    </source>
</reference>
<evidence type="ECO:0000313" key="3">
    <source>
        <dbReference type="Proteomes" id="UP000794436"/>
    </source>
</evidence>